<dbReference type="Proteomes" id="UP001194468">
    <property type="component" value="Unassembled WGS sequence"/>
</dbReference>
<reference evidence="2" key="1">
    <citation type="submission" date="2019-10" db="EMBL/GenBank/DDBJ databases">
        <authorList>
            <consortium name="DOE Joint Genome Institute"/>
            <person name="Kuo A."/>
            <person name="Miyauchi S."/>
            <person name="Kiss E."/>
            <person name="Drula E."/>
            <person name="Kohler A."/>
            <person name="Sanchez-Garcia M."/>
            <person name="Andreopoulos B."/>
            <person name="Barry K.W."/>
            <person name="Bonito G."/>
            <person name="Buee M."/>
            <person name="Carver A."/>
            <person name="Chen C."/>
            <person name="Cichocki N."/>
            <person name="Clum A."/>
            <person name="Culley D."/>
            <person name="Crous P.W."/>
            <person name="Fauchery L."/>
            <person name="Girlanda M."/>
            <person name="Hayes R."/>
            <person name="Keri Z."/>
            <person name="LaButti K."/>
            <person name="Lipzen A."/>
            <person name="Lombard V."/>
            <person name="Magnuson J."/>
            <person name="Maillard F."/>
            <person name="Morin E."/>
            <person name="Murat C."/>
            <person name="Nolan M."/>
            <person name="Ohm R."/>
            <person name="Pangilinan J."/>
            <person name="Pereira M."/>
            <person name="Perotto S."/>
            <person name="Peter M."/>
            <person name="Riley R."/>
            <person name="Sitrit Y."/>
            <person name="Stielow B."/>
            <person name="Szollosi G."/>
            <person name="Zifcakova L."/>
            <person name="Stursova M."/>
            <person name="Spatafora J.W."/>
            <person name="Tedersoo L."/>
            <person name="Vaario L.-M."/>
            <person name="Yamada A."/>
            <person name="Yan M."/>
            <person name="Wang P."/>
            <person name="Xu J."/>
            <person name="Bruns T."/>
            <person name="Baldrian P."/>
            <person name="Vilgalys R."/>
            <person name="Henrissat B."/>
            <person name="Grigoriev I.V."/>
            <person name="Hibbett D."/>
            <person name="Nagy L.G."/>
            <person name="Martin F.M."/>
        </authorList>
    </citation>
    <scope>NUCLEOTIDE SEQUENCE</scope>
    <source>
        <strain evidence="2">BED1</strain>
    </source>
</reference>
<accession>A0AAD4BX51</accession>
<evidence type="ECO:0000313" key="2">
    <source>
        <dbReference type="EMBL" id="KAF8441681.1"/>
    </source>
</evidence>
<dbReference type="EMBL" id="WHUW01000010">
    <property type="protein sequence ID" value="KAF8441681.1"/>
    <property type="molecule type" value="Genomic_DNA"/>
</dbReference>
<reference evidence="2" key="2">
    <citation type="journal article" date="2020" name="Nat. Commun.">
        <title>Large-scale genome sequencing of mycorrhizal fungi provides insights into the early evolution of symbiotic traits.</title>
        <authorList>
            <person name="Miyauchi S."/>
            <person name="Kiss E."/>
            <person name="Kuo A."/>
            <person name="Drula E."/>
            <person name="Kohler A."/>
            <person name="Sanchez-Garcia M."/>
            <person name="Morin E."/>
            <person name="Andreopoulos B."/>
            <person name="Barry K.W."/>
            <person name="Bonito G."/>
            <person name="Buee M."/>
            <person name="Carver A."/>
            <person name="Chen C."/>
            <person name="Cichocki N."/>
            <person name="Clum A."/>
            <person name="Culley D."/>
            <person name="Crous P.W."/>
            <person name="Fauchery L."/>
            <person name="Girlanda M."/>
            <person name="Hayes R.D."/>
            <person name="Keri Z."/>
            <person name="LaButti K."/>
            <person name="Lipzen A."/>
            <person name="Lombard V."/>
            <person name="Magnuson J."/>
            <person name="Maillard F."/>
            <person name="Murat C."/>
            <person name="Nolan M."/>
            <person name="Ohm R.A."/>
            <person name="Pangilinan J."/>
            <person name="Pereira M.F."/>
            <person name="Perotto S."/>
            <person name="Peter M."/>
            <person name="Pfister S."/>
            <person name="Riley R."/>
            <person name="Sitrit Y."/>
            <person name="Stielow J.B."/>
            <person name="Szollosi G."/>
            <person name="Zifcakova L."/>
            <person name="Stursova M."/>
            <person name="Spatafora J.W."/>
            <person name="Tedersoo L."/>
            <person name="Vaario L.M."/>
            <person name="Yamada A."/>
            <person name="Yan M."/>
            <person name="Wang P."/>
            <person name="Xu J."/>
            <person name="Bruns T."/>
            <person name="Baldrian P."/>
            <person name="Vilgalys R."/>
            <person name="Dunand C."/>
            <person name="Henrissat B."/>
            <person name="Grigoriev I.V."/>
            <person name="Hibbett D."/>
            <person name="Nagy L.G."/>
            <person name="Martin F.M."/>
        </authorList>
    </citation>
    <scope>NUCLEOTIDE SEQUENCE</scope>
    <source>
        <strain evidence="2">BED1</strain>
    </source>
</reference>
<evidence type="ECO:0000256" key="1">
    <source>
        <dbReference type="SAM" id="MobiDB-lite"/>
    </source>
</evidence>
<sequence>MPLKHVKPRGHSSETKPLDPRQMVMPDIQVSPFEIGVKIFEVWTILITNLTRPMHHALQIQEILLNIFGHCCQSSEVTGDLFLCSGFEALARTCRAFKEPALDVLWEELFELSPIVRCVPKASHQLSSESYAFHRSLTQIEWDILRSYTRRIRSINLEDDIPGIDRKCFLNLLKHPMTEPLFSNVRKLRFQYPNDKHLLLATFPSLMSLSIQLNKPRSFEYSLRLFAKISPSLANLYILPYHYASIDMDRIDPKFICHWRNLQSFNCSKMPLDMTTLVHLSRLPALVNLSFTLRSTLLDQISLSESPLIFSNLDRLVLLSEFLGPVSHLLSLTRLPAVTDLAVCIDFRPARQDLSLFFANVRTSGSLRTIQELWLIQSHDRGRTSIPGDKLVLGLEDLQLYVPFSNLRRIQLDIEGKVDLTDSELLTLVSTWPCLEELRINKEWGWNTLGGITPNGLLQLLQSCPLLTRIALPIDTRAEIPPSLTSLEFLPPREQYIIDFVDSFIEEESVPAIAAFIASLMAPSKFYFHAWSGSGMTEAPYRDVCWSRWRDVQDRVRDAGQLDW</sequence>
<dbReference type="Gene3D" id="3.80.10.10">
    <property type="entry name" value="Ribonuclease Inhibitor"/>
    <property type="match status" value="1"/>
</dbReference>
<comment type="caution">
    <text evidence="2">The sequence shown here is derived from an EMBL/GenBank/DDBJ whole genome shotgun (WGS) entry which is preliminary data.</text>
</comment>
<gene>
    <name evidence="2" type="ORF">L210DRAFT_2086397</name>
</gene>
<keyword evidence="3" id="KW-1185">Reference proteome</keyword>
<feature type="region of interest" description="Disordered" evidence="1">
    <location>
        <begin position="1"/>
        <end position="21"/>
    </location>
</feature>
<evidence type="ECO:0008006" key="4">
    <source>
        <dbReference type="Google" id="ProtNLM"/>
    </source>
</evidence>
<proteinExistence type="predicted"/>
<protein>
    <recommendedName>
        <fullName evidence="4">F-box domain-containing protein</fullName>
    </recommendedName>
</protein>
<evidence type="ECO:0000313" key="3">
    <source>
        <dbReference type="Proteomes" id="UP001194468"/>
    </source>
</evidence>
<feature type="compositionally biased region" description="Basic residues" evidence="1">
    <location>
        <begin position="1"/>
        <end position="10"/>
    </location>
</feature>
<organism evidence="2 3">
    <name type="scientific">Boletus edulis BED1</name>
    <dbReference type="NCBI Taxonomy" id="1328754"/>
    <lineage>
        <taxon>Eukaryota</taxon>
        <taxon>Fungi</taxon>
        <taxon>Dikarya</taxon>
        <taxon>Basidiomycota</taxon>
        <taxon>Agaricomycotina</taxon>
        <taxon>Agaricomycetes</taxon>
        <taxon>Agaricomycetidae</taxon>
        <taxon>Boletales</taxon>
        <taxon>Boletineae</taxon>
        <taxon>Boletaceae</taxon>
        <taxon>Boletoideae</taxon>
        <taxon>Boletus</taxon>
    </lineage>
</organism>
<dbReference type="InterPro" id="IPR032675">
    <property type="entry name" value="LRR_dom_sf"/>
</dbReference>
<name>A0AAD4BX51_BOLED</name>
<dbReference type="AlphaFoldDB" id="A0AAD4BX51"/>